<dbReference type="PROSITE" id="PS50280">
    <property type="entry name" value="SET"/>
    <property type="match status" value="1"/>
</dbReference>
<evidence type="ECO:0000313" key="3">
    <source>
        <dbReference type="EMBL" id="KAG8232516.1"/>
    </source>
</evidence>
<feature type="region of interest" description="Disordered" evidence="1">
    <location>
        <begin position="1"/>
        <end position="20"/>
    </location>
</feature>
<sequence>MLSECLASGQHLGESSSLEDPPFTISRSDVLGRFLEASRDIRAGQLVLRESPCAVGPQPGAPFTCIGCLRRIAAPFCKCPMCSVAPFCSVQCTNGQMHSDRECGALRRRIRGRACVTLQPQTVLPLRCFLLQWTLPDKWKALMELEGHEEERQGTAVWQSVDAGVVAVLLGMGIITPEDRDTLQRICSILDVNSFEVRGPEGEPLRAIYPTAALLAHDCTPSAFLGHEPEDMSLVIRAAIDLKKGDLITHNYAGTLLPSIERRDNLRKGKYFECRCRRCADPFELGTNLGSLRCCGCGVGPVVPKDPMDRHSDWKCDRCGRVVSGALAEATYFVARGLLERSDRGDEEVMELLLQKLSESFYPGHALLLEVGQILAGLYNEHSAEWMMSPRPNYALIRRWRLCEGLLKTLNKLEPGISRMKGVCMYEMAVCMTTLAAKGRETATIKAKDVSSILRQSECLLKQSVANLLFEPQGSPEQKLIYSAFRALRRVKELLHGEKETLHRI</sequence>
<dbReference type="EMBL" id="KZ308626">
    <property type="protein sequence ID" value="KAG8232516.1"/>
    <property type="molecule type" value="Genomic_DNA"/>
</dbReference>
<dbReference type="Gene3D" id="1.10.220.160">
    <property type="match status" value="1"/>
</dbReference>
<dbReference type="InterPro" id="IPR001214">
    <property type="entry name" value="SET_dom"/>
</dbReference>
<dbReference type="InterPro" id="IPR053010">
    <property type="entry name" value="SET_SmydA-8"/>
</dbReference>
<dbReference type="SUPFAM" id="SSF82199">
    <property type="entry name" value="SET domain"/>
    <property type="match status" value="1"/>
</dbReference>
<proteinExistence type="predicted"/>
<gene>
    <name evidence="3" type="ORF">J437_LFUL012672</name>
</gene>
<evidence type="ECO:0000259" key="2">
    <source>
        <dbReference type="PROSITE" id="PS50280"/>
    </source>
</evidence>
<dbReference type="InterPro" id="IPR046341">
    <property type="entry name" value="SET_dom_sf"/>
</dbReference>
<dbReference type="Proteomes" id="UP000792457">
    <property type="component" value="Unassembled WGS sequence"/>
</dbReference>
<dbReference type="GO" id="GO:0008170">
    <property type="term" value="F:N-methyltransferase activity"/>
    <property type="evidence" value="ECO:0007669"/>
    <property type="project" value="UniProtKB-ARBA"/>
</dbReference>
<accession>A0A8K0KCF4</accession>
<evidence type="ECO:0000313" key="4">
    <source>
        <dbReference type="Proteomes" id="UP000792457"/>
    </source>
</evidence>
<organism evidence="3 4">
    <name type="scientific">Ladona fulva</name>
    <name type="common">Scarce chaser dragonfly</name>
    <name type="synonym">Libellula fulva</name>
    <dbReference type="NCBI Taxonomy" id="123851"/>
    <lineage>
        <taxon>Eukaryota</taxon>
        <taxon>Metazoa</taxon>
        <taxon>Ecdysozoa</taxon>
        <taxon>Arthropoda</taxon>
        <taxon>Hexapoda</taxon>
        <taxon>Insecta</taxon>
        <taxon>Pterygota</taxon>
        <taxon>Palaeoptera</taxon>
        <taxon>Odonata</taxon>
        <taxon>Epiprocta</taxon>
        <taxon>Anisoptera</taxon>
        <taxon>Libelluloidea</taxon>
        <taxon>Libellulidae</taxon>
        <taxon>Ladona</taxon>
    </lineage>
</organism>
<dbReference type="Gene3D" id="6.10.140.2220">
    <property type="match status" value="1"/>
</dbReference>
<protein>
    <recommendedName>
        <fullName evidence="2">SET domain-containing protein</fullName>
    </recommendedName>
</protein>
<dbReference type="OrthoDB" id="77368at2759"/>
<reference evidence="3" key="2">
    <citation type="submission" date="2017-10" db="EMBL/GenBank/DDBJ databases">
        <title>Ladona fulva Genome sequencing and assembly.</title>
        <authorList>
            <person name="Murali S."/>
            <person name="Richards S."/>
            <person name="Bandaranaike D."/>
            <person name="Bellair M."/>
            <person name="Blankenburg K."/>
            <person name="Chao H."/>
            <person name="Dinh H."/>
            <person name="Doddapaneni H."/>
            <person name="Dugan-Rocha S."/>
            <person name="Elkadiri S."/>
            <person name="Gnanaolivu R."/>
            <person name="Hernandez B."/>
            <person name="Skinner E."/>
            <person name="Javaid M."/>
            <person name="Lee S."/>
            <person name="Li M."/>
            <person name="Ming W."/>
            <person name="Munidasa M."/>
            <person name="Muniz J."/>
            <person name="Nguyen L."/>
            <person name="Hughes D."/>
            <person name="Osuji N."/>
            <person name="Pu L.-L."/>
            <person name="Puazo M."/>
            <person name="Qu C."/>
            <person name="Quiroz J."/>
            <person name="Raj R."/>
            <person name="Weissenberger G."/>
            <person name="Xin Y."/>
            <person name="Zou X."/>
            <person name="Han Y."/>
            <person name="Worley K."/>
            <person name="Muzny D."/>
            <person name="Gibbs R."/>
        </authorList>
    </citation>
    <scope>NUCLEOTIDE SEQUENCE</scope>
    <source>
        <strain evidence="3">Sampled in the wild</strain>
    </source>
</reference>
<name>A0A8K0KCF4_LADFU</name>
<reference evidence="3" key="1">
    <citation type="submission" date="2013-04" db="EMBL/GenBank/DDBJ databases">
        <authorList>
            <person name="Qu J."/>
            <person name="Murali S.C."/>
            <person name="Bandaranaike D."/>
            <person name="Bellair M."/>
            <person name="Blankenburg K."/>
            <person name="Chao H."/>
            <person name="Dinh H."/>
            <person name="Doddapaneni H."/>
            <person name="Downs B."/>
            <person name="Dugan-Rocha S."/>
            <person name="Elkadiri S."/>
            <person name="Gnanaolivu R.D."/>
            <person name="Hernandez B."/>
            <person name="Javaid M."/>
            <person name="Jayaseelan J.C."/>
            <person name="Lee S."/>
            <person name="Li M."/>
            <person name="Ming W."/>
            <person name="Munidasa M."/>
            <person name="Muniz J."/>
            <person name="Nguyen L."/>
            <person name="Ongeri F."/>
            <person name="Osuji N."/>
            <person name="Pu L.-L."/>
            <person name="Puazo M."/>
            <person name="Qu C."/>
            <person name="Quiroz J."/>
            <person name="Raj R."/>
            <person name="Weissenberger G."/>
            <person name="Xin Y."/>
            <person name="Zou X."/>
            <person name="Han Y."/>
            <person name="Richards S."/>
            <person name="Worley K."/>
            <person name="Muzny D."/>
            <person name="Gibbs R."/>
        </authorList>
    </citation>
    <scope>NUCLEOTIDE SEQUENCE</scope>
    <source>
        <strain evidence="3">Sampled in the wild</strain>
    </source>
</reference>
<feature type="domain" description="SET" evidence="2">
    <location>
        <begin position="21"/>
        <end position="253"/>
    </location>
</feature>
<dbReference type="PANTHER" id="PTHR46455">
    <property type="entry name" value="SET AND MYND DOMAIN CONTAINING, ARTHROPOD-SPECIFIC, MEMBER 4, ISOFORM A"/>
    <property type="match status" value="1"/>
</dbReference>
<evidence type="ECO:0000256" key="1">
    <source>
        <dbReference type="SAM" id="MobiDB-lite"/>
    </source>
</evidence>
<dbReference type="GO" id="GO:0008757">
    <property type="term" value="F:S-adenosylmethionine-dependent methyltransferase activity"/>
    <property type="evidence" value="ECO:0007669"/>
    <property type="project" value="UniProtKB-ARBA"/>
</dbReference>
<comment type="caution">
    <text evidence="3">The sequence shown here is derived from an EMBL/GenBank/DDBJ whole genome shotgun (WGS) entry which is preliminary data.</text>
</comment>
<dbReference type="PANTHER" id="PTHR46455:SF6">
    <property type="entry name" value="RE22408P-RELATED"/>
    <property type="match status" value="1"/>
</dbReference>
<dbReference type="GO" id="GO:0008276">
    <property type="term" value="F:protein methyltransferase activity"/>
    <property type="evidence" value="ECO:0007669"/>
    <property type="project" value="UniProtKB-ARBA"/>
</dbReference>
<dbReference type="AlphaFoldDB" id="A0A8K0KCF4"/>
<dbReference type="CDD" id="cd20071">
    <property type="entry name" value="SET_SMYD"/>
    <property type="match status" value="1"/>
</dbReference>
<dbReference type="Gene3D" id="2.170.270.10">
    <property type="entry name" value="SET domain"/>
    <property type="match status" value="1"/>
</dbReference>
<keyword evidence="4" id="KW-1185">Reference proteome</keyword>